<proteinExistence type="predicted"/>
<dbReference type="InterPro" id="IPR036056">
    <property type="entry name" value="Fibrinogen-like_C"/>
</dbReference>
<reference evidence="3" key="3">
    <citation type="submission" date="2015-06" db="UniProtKB">
        <authorList>
            <consortium name="EnsemblMetazoa"/>
        </authorList>
    </citation>
    <scope>IDENTIFICATION</scope>
</reference>
<accession>R7TIR8</accession>
<feature type="non-terminal residue" evidence="2">
    <location>
        <position position="89"/>
    </location>
</feature>
<reference evidence="2 4" key="2">
    <citation type="journal article" date="2013" name="Nature">
        <title>Insights into bilaterian evolution from three spiralian genomes.</title>
        <authorList>
            <person name="Simakov O."/>
            <person name="Marletaz F."/>
            <person name="Cho S.J."/>
            <person name="Edsinger-Gonzales E."/>
            <person name="Havlak P."/>
            <person name="Hellsten U."/>
            <person name="Kuo D.H."/>
            <person name="Larsson T."/>
            <person name="Lv J."/>
            <person name="Arendt D."/>
            <person name="Savage R."/>
            <person name="Osoegawa K."/>
            <person name="de Jong P."/>
            <person name="Grimwood J."/>
            <person name="Chapman J.A."/>
            <person name="Shapiro H."/>
            <person name="Aerts A."/>
            <person name="Otillar R.P."/>
            <person name="Terry A.Y."/>
            <person name="Boore J.L."/>
            <person name="Grigoriev I.V."/>
            <person name="Lindberg D.R."/>
            <person name="Seaver E.C."/>
            <person name="Weisblat D.A."/>
            <person name="Putnam N.H."/>
            <person name="Rokhsar D.S."/>
        </authorList>
    </citation>
    <scope>NUCLEOTIDE SEQUENCE</scope>
    <source>
        <strain evidence="2 4">I ESC-2004</strain>
    </source>
</reference>
<dbReference type="OrthoDB" id="6275059at2759"/>
<gene>
    <name evidence="2" type="ORF">CAPTEDRAFT_27725</name>
</gene>
<evidence type="ECO:0000313" key="4">
    <source>
        <dbReference type="Proteomes" id="UP000014760"/>
    </source>
</evidence>
<dbReference type="AlphaFoldDB" id="R7TIR8"/>
<dbReference type="EMBL" id="KB309773">
    <property type="protein sequence ID" value="ELT93357.1"/>
    <property type="molecule type" value="Genomic_DNA"/>
</dbReference>
<evidence type="ECO:0000313" key="2">
    <source>
        <dbReference type="EMBL" id="ELT93357.1"/>
    </source>
</evidence>
<dbReference type="EMBL" id="AMQN01002638">
    <property type="status" value="NOT_ANNOTATED_CDS"/>
    <property type="molecule type" value="Genomic_DNA"/>
</dbReference>
<dbReference type="InterPro" id="IPR014716">
    <property type="entry name" value="Fibrinogen_a/b/g_C_1"/>
</dbReference>
<feature type="domain" description="Fibrinogen C-terminal" evidence="1">
    <location>
        <begin position="1"/>
        <end position="89"/>
    </location>
</feature>
<keyword evidence="4" id="KW-1185">Reference proteome</keyword>
<organism evidence="2">
    <name type="scientific">Capitella teleta</name>
    <name type="common">Polychaete worm</name>
    <dbReference type="NCBI Taxonomy" id="283909"/>
    <lineage>
        <taxon>Eukaryota</taxon>
        <taxon>Metazoa</taxon>
        <taxon>Spiralia</taxon>
        <taxon>Lophotrochozoa</taxon>
        <taxon>Annelida</taxon>
        <taxon>Polychaeta</taxon>
        <taxon>Sedentaria</taxon>
        <taxon>Scolecida</taxon>
        <taxon>Capitellidae</taxon>
        <taxon>Capitella</taxon>
    </lineage>
</organism>
<dbReference type="HOGENOM" id="CLU_038628_9_3_1"/>
<dbReference type="Gene3D" id="3.90.215.10">
    <property type="entry name" value="Gamma Fibrinogen, chain A, domain 1"/>
    <property type="match status" value="1"/>
</dbReference>
<reference evidence="4" key="1">
    <citation type="submission" date="2012-12" db="EMBL/GenBank/DDBJ databases">
        <authorList>
            <person name="Hellsten U."/>
            <person name="Grimwood J."/>
            <person name="Chapman J.A."/>
            <person name="Shapiro H."/>
            <person name="Aerts A."/>
            <person name="Otillar R.P."/>
            <person name="Terry A.Y."/>
            <person name="Boore J.L."/>
            <person name="Simakov O."/>
            <person name="Marletaz F."/>
            <person name="Cho S.-J."/>
            <person name="Edsinger-Gonzales E."/>
            <person name="Havlak P."/>
            <person name="Kuo D.-H."/>
            <person name="Larsson T."/>
            <person name="Lv J."/>
            <person name="Arendt D."/>
            <person name="Savage R."/>
            <person name="Osoegawa K."/>
            <person name="de Jong P."/>
            <person name="Lindberg D.R."/>
            <person name="Seaver E.C."/>
            <person name="Weisblat D.A."/>
            <person name="Putnam N.H."/>
            <person name="Grigoriev I.V."/>
            <person name="Rokhsar D.S."/>
        </authorList>
    </citation>
    <scope>NUCLEOTIDE SEQUENCE</scope>
    <source>
        <strain evidence="4">I ESC-2004</strain>
    </source>
</reference>
<protein>
    <recommendedName>
        <fullName evidence="1">Fibrinogen C-terminal domain-containing protein</fullName>
    </recommendedName>
</protein>
<dbReference type="PROSITE" id="PS51406">
    <property type="entry name" value="FIBRINOGEN_C_2"/>
    <property type="match status" value="1"/>
</dbReference>
<sequence length="89" mass="10502">WIVIQHRYAPFHLSFNRAYQDYKDGFGDLNGEFWLGLQKIHEITSDPHVDYQLQFELYKTAGERLHWVADNFKVASEGTGYRETIDGSY</sequence>
<dbReference type="STRING" id="283909.R7TIR8"/>
<dbReference type="GO" id="GO:0005615">
    <property type="term" value="C:extracellular space"/>
    <property type="evidence" value="ECO:0007669"/>
    <property type="project" value="TreeGrafter"/>
</dbReference>
<dbReference type="Pfam" id="PF00147">
    <property type="entry name" value="Fibrinogen_C"/>
    <property type="match status" value="1"/>
</dbReference>
<dbReference type="InterPro" id="IPR002181">
    <property type="entry name" value="Fibrinogen_a/b/g_C_dom"/>
</dbReference>
<dbReference type="EnsemblMetazoa" id="CapteT27725">
    <property type="protein sequence ID" value="CapteP27725"/>
    <property type="gene ID" value="CapteG27725"/>
</dbReference>
<dbReference type="Proteomes" id="UP000014760">
    <property type="component" value="Unassembled WGS sequence"/>
</dbReference>
<evidence type="ECO:0000259" key="1">
    <source>
        <dbReference type="PROSITE" id="PS51406"/>
    </source>
</evidence>
<dbReference type="SUPFAM" id="SSF56496">
    <property type="entry name" value="Fibrinogen C-terminal domain-like"/>
    <property type="match status" value="1"/>
</dbReference>
<evidence type="ECO:0000313" key="3">
    <source>
        <dbReference type="EnsemblMetazoa" id="CapteP27725"/>
    </source>
</evidence>
<dbReference type="PANTHER" id="PTHR19143">
    <property type="entry name" value="FIBRINOGEN/TENASCIN/ANGIOPOEITIN"/>
    <property type="match status" value="1"/>
</dbReference>
<feature type="non-terminal residue" evidence="2">
    <location>
        <position position="1"/>
    </location>
</feature>
<name>R7TIR8_CAPTE</name>
<dbReference type="InterPro" id="IPR050373">
    <property type="entry name" value="Fibrinogen_C-term_domain"/>
</dbReference>